<protein>
    <submittedName>
        <fullName evidence="2">Putative secreted protein with PEP-CTERM sorting signal</fullName>
    </submittedName>
</protein>
<keyword evidence="1" id="KW-0732">Signal</keyword>
<evidence type="ECO:0000313" key="2">
    <source>
        <dbReference type="EMBL" id="TWI65262.1"/>
    </source>
</evidence>
<dbReference type="AlphaFoldDB" id="A0A562R879"/>
<evidence type="ECO:0000313" key="3">
    <source>
        <dbReference type="Proteomes" id="UP000318431"/>
    </source>
</evidence>
<keyword evidence="3" id="KW-1185">Reference proteome</keyword>
<feature type="signal peptide" evidence="1">
    <location>
        <begin position="1"/>
        <end position="22"/>
    </location>
</feature>
<sequence>MTKSYGALSASLLLSLASFCHAAGTGSGTVAQVTALTQEEGAALLYAPDDDGIDAAFGATVSLDMPAQQAGLPRPVQPSYAPVDSPLSPVPEPDIWALLCVGASVLALRGGRDQQRSQKLG</sequence>
<feature type="chain" id="PRO_5021794411" evidence="1">
    <location>
        <begin position="23"/>
        <end position="121"/>
    </location>
</feature>
<gene>
    <name evidence="2" type="ORF">IP91_02669</name>
</gene>
<dbReference type="Proteomes" id="UP000318431">
    <property type="component" value="Unassembled WGS sequence"/>
</dbReference>
<name>A0A562R879_9BURK</name>
<dbReference type="EMBL" id="VLLB01000004">
    <property type="protein sequence ID" value="TWI65262.1"/>
    <property type="molecule type" value="Genomic_DNA"/>
</dbReference>
<organism evidence="2 3">
    <name type="scientific">Pseudoduganella lurida</name>
    <dbReference type="NCBI Taxonomy" id="1036180"/>
    <lineage>
        <taxon>Bacteria</taxon>
        <taxon>Pseudomonadati</taxon>
        <taxon>Pseudomonadota</taxon>
        <taxon>Betaproteobacteria</taxon>
        <taxon>Burkholderiales</taxon>
        <taxon>Oxalobacteraceae</taxon>
        <taxon>Telluria group</taxon>
        <taxon>Pseudoduganella</taxon>
    </lineage>
</organism>
<comment type="caution">
    <text evidence="2">The sequence shown here is derived from an EMBL/GenBank/DDBJ whole genome shotgun (WGS) entry which is preliminary data.</text>
</comment>
<proteinExistence type="predicted"/>
<accession>A0A562R879</accession>
<reference evidence="2 3" key="1">
    <citation type="journal article" date="2015" name="Stand. Genomic Sci.">
        <title>Genomic Encyclopedia of Bacterial and Archaeal Type Strains, Phase III: the genomes of soil and plant-associated and newly described type strains.</title>
        <authorList>
            <person name="Whitman W.B."/>
            <person name="Woyke T."/>
            <person name="Klenk H.P."/>
            <person name="Zhou Y."/>
            <person name="Lilburn T.G."/>
            <person name="Beck B.J."/>
            <person name="De Vos P."/>
            <person name="Vandamme P."/>
            <person name="Eisen J.A."/>
            <person name="Garrity G."/>
            <person name="Hugenholtz P."/>
            <person name="Kyrpides N.C."/>
        </authorList>
    </citation>
    <scope>NUCLEOTIDE SEQUENCE [LARGE SCALE GENOMIC DNA]</scope>
    <source>
        <strain evidence="2 3">CGMCC 1.10822</strain>
    </source>
</reference>
<dbReference type="RefSeq" id="WP_145649525.1">
    <property type="nucleotide sequence ID" value="NZ_VLLB01000004.1"/>
</dbReference>
<evidence type="ECO:0000256" key="1">
    <source>
        <dbReference type="SAM" id="SignalP"/>
    </source>
</evidence>